<accession>A0A433SMR5</accession>
<proteinExistence type="predicted"/>
<evidence type="ECO:0000313" key="3">
    <source>
        <dbReference type="EMBL" id="RUS70498.1"/>
    </source>
</evidence>
<organism evidence="3 4">
    <name type="scientific">Elysia chlorotica</name>
    <name type="common">Eastern emerald elysia</name>
    <name type="synonym">Sea slug</name>
    <dbReference type="NCBI Taxonomy" id="188477"/>
    <lineage>
        <taxon>Eukaryota</taxon>
        <taxon>Metazoa</taxon>
        <taxon>Spiralia</taxon>
        <taxon>Lophotrochozoa</taxon>
        <taxon>Mollusca</taxon>
        <taxon>Gastropoda</taxon>
        <taxon>Heterobranchia</taxon>
        <taxon>Euthyneura</taxon>
        <taxon>Panpulmonata</taxon>
        <taxon>Sacoglossa</taxon>
        <taxon>Placobranchoidea</taxon>
        <taxon>Plakobranchidae</taxon>
        <taxon>Elysia</taxon>
    </lineage>
</organism>
<evidence type="ECO:0000256" key="1">
    <source>
        <dbReference type="SAM" id="MobiDB-lite"/>
    </source>
</evidence>
<dbReference type="OrthoDB" id="10052065at2759"/>
<dbReference type="AlphaFoldDB" id="A0A433SMR5"/>
<dbReference type="Gene3D" id="3.30.420.610">
    <property type="entry name" value="LOTUS domain-like"/>
    <property type="match status" value="2"/>
</dbReference>
<feature type="non-terminal residue" evidence="3">
    <location>
        <position position="198"/>
    </location>
</feature>
<evidence type="ECO:0000313" key="4">
    <source>
        <dbReference type="Proteomes" id="UP000271974"/>
    </source>
</evidence>
<dbReference type="InterPro" id="IPR025605">
    <property type="entry name" value="OST-HTH/LOTUS_dom"/>
</dbReference>
<evidence type="ECO:0000259" key="2">
    <source>
        <dbReference type="PROSITE" id="PS51644"/>
    </source>
</evidence>
<feature type="domain" description="HTH OST-type" evidence="2">
    <location>
        <begin position="7"/>
        <end position="80"/>
    </location>
</feature>
<dbReference type="InterPro" id="IPR041966">
    <property type="entry name" value="LOTUS-like"/>
</dbReference>
<dbReference type="PROSITE" id="PS51644">
    <property type="entry name" value="HTH_OST"/>
    <property type="match status" value="2"/>
</dbReference>
<keyword evidence="4" id="KW-1185">Reference proteome</keyword>
<reference evidence="3 4" key="1">
    <citation type="submission" date="2019-01" db="EMBL/GenBank/DDBJ databases">
        <title>A draft genome assembly of the solar-powered sea slug Elysia chlorotica.</title>
        <authorList>
            <person name="Cai H."/>
            <person name="Li Q."/>
            <person name="Fang X."/>
            <person name="Li J."/>
            <person name="Curtis N.E."/>
            <person name="Altenburger A."/>
            <person name="Shibata T."/>
            <person name="Feng M."/>
            <person name="Maeda T."/>
            <person name="Schwartz J.A."/>
            <person name="Shigenobu S."/>
            <person name="Lundholm N."/>
            <person name="Nishiyama T."/>
            <person name="Yang H."/>
            <person name="Hasebe M."/>
            <person name="Li S."/>
            <person name="Pierce S.K."/>
            <person name="Wang J."/>
        </authorList>
    </citation>
    <scope>NUCLEOTIDE SEQUENCE [LARGE SCALE GENOMIC DNA]</scope>
    <source>
        <strain evidence="3">EC2010</strain>
        <tissue evidence="3">Whole organism of an adult</tissue>
    </source>
</reference>
<gene>
    <name evidence="3" type="ORF">EGW08_021738</name>
</gene>
<name>A0A433SMR5_ELYCH</name>
<dbReference type="Pfam" id="PF12872">
    <property type="entry name" value="OST-HTH"/>
    <property type="match status" value="2"/>
</dbReference>
<sequence>MTDQAKRKEEAKKEIRSLLLSAPLGLTITELKRDFAEFIGHPLPWKDLGYSSPEDFVQSIPDTVKVTWSNTGMVLTGVANSSTKHIEKMVQCQKVDSKVKKKPHRSQNLPPRMQCNRPQARHMAPPPSIPAFTRGQISQLLSQHSQGLPLTHFCSIFRSRFGVPLDFREMGFSTEQDLLASLRDIVGMRTLAGGETRV</sequence>
<dbReference type="Proteomes" id="UP000271974">
    <property type="component" value="Unassembled WGS sequence"/>
</dbReference>
<protein>
    <recommendedName>
        <fullName evidence="2">HTH OST-type domain-containing protein</fullName>
    </recommendedName>
</protein>
<comment type="caution">
    <text evidence="3">The sequence shown here is derived from an EMBL/GenBank/DDBJ whole genome shotgun (WGS) entry which is preliminary data.</text>
</comment>
<dbReference type="CDD" id="cd08824">
    <property type="entry name" value="LOTUS"/>
    <property type="match status" value="1"/>
</dbReference>
<dbReference type="EMBL" id="RQTK01001394">
    <property type="protein sequence ID" value="RUS70498.1"/>
    <property type="molecule type" value="Genomic_DNA"/>
</dbReference>
<dbReference type="CDD" id="cd09972">
    <property type="entry name" value="LOTUS_TDRD_OSKAR"/>
    <property type="match status" value="1"/>
</dbReference>
<feature type="region of interest" description="Disordered" evidence="1">
    <location>
        <begin position="98"/>
        <end position="123"/>
    </location>
</feature>
<feature type="domain" description="HTH OST-type" evidence="2">
    <location>
        <begin position="129"/>
        <end position="198"/>
    </location>
</feature>
<dbReference type="STRING" id="188477.A0A433SMR5"/>